<dbReference type="PANTHER" id="PTHR44757:SF2">
    <property type="entry name" value="BIOFILM ARCHITECTURE MAINTENANCE PROTEIN MBAA"/>
    <property type="match status" value="1"/>
</dbReference>
<dbReference type="SMART" id="SM00091">
    <property type="entry name" value="PAS"/>
    <property type="match status" value="1"/>
</dbReference>
<dbReference type="InterPro" id="IPR052155">
    <property type="entry name" value="Biofilm_reg_signaling"/>
</dbReference>
<evidence type="ECO:0000313" key="5">
    <source>
        <dbReference type="Proteomes" id="UP000809273"/>
    </source>
</evidence>
<accession>A0A9D8KGV8</accession>
<evidence type="ECO:0000256" key="1">
    <source>
        <dbReference type="SAM" id="Coils"/>
    </source>
</evidence>
<dbReference type="InterPro" id="IPR000014">
    <property type="entry name" value="PAS"/>
</dbReference>
<feature type="domain" description="PAC" evidence="3">
    <location>
        <begin position="256"/>
        <end position="308"/>
    </location>
</feature>
<dbReference type="InterPro" id="IPR035965">
    <property type="entry name" value="PAS-like_dom_sf"/>
</dbReference>
<dbReference type="Pfam" id="PF13426">
    <property type="entry name" value="PAS_9"/>
    <property type="match status" value="1"/>
</dbReference>
<gene>
    <name evidence="4" type="ORF">JW984_13730</name>
</gene>
<dbReference type="AlphaFoldDB" id="A0A9D8KGV8"/>
<dbReference type="SMART" id="SM00065">
    <property type="entry name" value="GAF"/>
    <property type="match status" value="1"/>
</dbReference>
<reference evidence="4" key="1">
    <citation type="journal article" date="2021" name="Environ. Microbiol.">
        <title>Genomic characterization of three novel Desulfobacterota classes expand the metabolic and phylogenetic diversity of the phylum.</title>
        <authorList>
            <person name="Murphy C.L."/>
            <person name="Biggerstaff J."/>
            <person name="Eichhorn A."/>
            <person name="Ewing E."/>
            <person name="Shahan R."/>
            <person name="Soriano D."/>
            <person name="Stewart S."/>
            <person name="VanMol K."/>
            <person name="Walker R."/>
            <person name="Walters P."/>
            <person name="Elshahed M.S."/>
            <person name="Youssef N.H."/>
        </authorList>
    </citation>
    <scope>NUCLEOTIDE SEQUENCE</scope>
    <source>
        <strain evidence="4">Zod_Metabat.24</strain>
    </source>
</reference>
<dbReference type="InterPro" id="IPR000700">
    <property type="entry name" value="PAS-assoc_C"/>
</dbReference>
<proteinExistence type="predicted"/>
<evidence type="ECO:0000313" key="4">
    <source>
        <dbReference type="EMBL" id="MBN1574253.1"/>
    </source>
</evidence>
<dbReference type="NCBIfam" id="TIGR00229">
    <property type="entry name" value="sensory_box"/>
    <property type="match status" value="1"/>
</dbReference>
<dbReference type="Pfam" id="PF01590">
    <property type="entry name" value="GAF"/>
    <property type="match status" value="1"/>
</dbReference>
<feature type="coiled-coil region" evidence="1">
    <location>
        <begin position="299"/>
        <end position="326"/>
    </location>
</feature>
<dbReference type="InterPro" id="IPR003018">
    <property type="entry name" value="GAF"/>
</dbReference>
<name>A0A9D8KGV8_9DELT</name>
<dbReference type="PROSITE" id="PS50113">
    <property type="entry name" value="PAC"/>
    <property type="match status" value="1"/>
</dbReference>
<dbReference type="PANTHER" id="PTHR44757">
    <property type="entry name" value="DIGUANYLATE CYCLASE DGCP"/>
    <property type="match status" value="1"/>
</dbReference>
<dbReference type="CDD" id="cd00130">
    <property type="entry name" value="PAS"/>
    <property type="match status" value="1"/>
</dbReference>
<evidence type="ECO:0000259" key="2">
    <source>
        <dbReference type="PROSITE" id="PS50112"/>
    </source>
</evidence>
<feature type="domain" description="PAS" evidence="2">
    <location>
        <begin position="181"/>
        <end position="253"/>
    </location>
</feature>
<dbReference type="SUPFAM" id="SSF55785">
    <property type="entry name" value="PYP-like sensor domain (PAS domain)"/>
    <property type="match status" value="1"/>
</dbReference>
<dbReference type="SMART" id="SM00086">
    <property type="entry name" value="PAC"/>
    <property type="match status" value="1"/>
</dbReference>
<dbReference type="SUPFAM" id="SSF55781">
    <property type="entry name" value="GAF domain-like"/>
    <property type="match status" value="1"/>
</dbReference>
<evidence type="ECO:0000259" key="3">
    <source>
        <dbReference type="PROSITE" id="PS50113"/>
    </source>
</evidence>
<reference evidence="4" key="2">
    <citation type="submission" date="2021-01" db="EMBL/GenBank/DDBJ databases">
        <authorList>
            <person name="Hahn C.R."/>
            <person name="Youssef N.H."/>
            <person name="Elshahed M."/>
        </authorList>
    </citation>
    <scope>NUCLEOTIDE SEQUENCE</scope>
    <source>
        <strain evidence="4">Zod_Metabat.24</strain>
    </source>
</reference>
<dbReference type="Gene3D" id="3.30.450.40">
    <property type="match status" value="1"/>
</dbReference>
<dbReference type="InterPro" id="IPR029016">
    <property type="entry name" value="GAF-like_dom_sf"/>
</dbReference>
<dbReference type="PROSITE" id="PS50112">
    <property type="entry name" value="PAS"/>
    <property type="match status" value="1"/>
</dbReference>
<organism evidence="4 5">
    <name type="scientific">Candidatus Zymogenus saltonus</name>
    <dbReference type="NCBI Taxonomy" id="2844893"/>
    <lineage>
        <taxon>Bacteria</taxon>
        <taxon>Deltaproteobacteria</taxon>
        <taxon>Candidatus Zymogenia</taxon>
        <taxon>Candidatus Zymogeniales</taxon>
        <taxon>Candidatus Zymogenaceae</taxon>
        <taxon>Candidatus Zymogenus</taxon>
    </lineage>
</organism>
<keyword evidence="1" id="KW-0175">Coiled coil</keyword>
<dbReference type="Proteomes" id="UP000809273">
    <property type="component" value="Unassembled WGS sequence"/>
</dbReference>
<comment type="caution">
    <text evidence="4">The sequence shown here is derived from an EMBL/GenBank/DDBJ whole genome shotgun (WGS) entry which is preliminary data.</text>
</comment>
<dbReference type="InterPro" id="IPR001610">
    <property type="entry name" value="PAC"/>
</dbReference>
<sequence>MAKEQKYDVLTSIEIPDNTGENWTKILDLIAKIINVPVALIMRVHDRDIGVFAKSSNVENIYKEGETAELNTGLYCETVMDTQRELLVQNALKDPKWSQNPDIELGMISYLGLPLFWPTGQIFGTICVLDKKENPYSDLYRELLGKFRDAVQINLENIYNQELLTKEISERRLIEKERLKIEEKFRDLYENAPNAYFSVGTDSIIHGCNRRAEELIGCSREELIGQPVFMLYADSPGGKAKAEQVFKKFIAGEKVNDVELKMRRHDNTEVWVSLSVNTIIDKDGGIVESRSMVVDVTDRKRIEEERDRLINELQKALSEVKKLSGLLPICANCKKIRDDEGYWRQIEQYIGERSEAEFTHGICPDCAVTLYPERDKENS</sequence>
<dbReference type="EMBL" id="JAFGIX010000070">
    <property type="protein sequence ID" value="MBN1574253.1"/>
    <property type="molecule type" value="Genomic_DNA"/>
</dbReference>
<dbReference type="Gene3D" id="3.30.450.20">
    <property type="entry name" value="PAS domain"/>
    <property type="match status" value="1"/>
</dbReference>
<protein>
    <submittedName>
        <fullName evidence="4">PAS domain S-box protein</fullName>
    </submittedName>
</protein>